<name>A0A922CLQ1_MANSE</name>
<dbReference type="GO" id="GO:0005975">
    <property type="term" value="P:carbohydrate metabolic process"/>
    <property type="evidence" value="ECO:0007669"/>
    <property type="project" value="InterPro"/>
</dbReference>
<keyword evidence="4" id="KW-0325">Glycoprotein</keyword>
<dbReference type="EMBL" id="JH668411">
    <property type="protein sequence ID" value="KAG6451640.1"/>
    <property type="molecule type" value="Genomic_DNA"/>
</dbReference>
<evidence type="ECO:0000256" key="4">
    <source>
        <dbReference type="ARBA" id="ARBA00023180"/>
    </source>
</evidence>
<evidence type="ECO:0000256" key="2">
    <source>
        <dbReference type="ARBA" id="ARBA00011738"/>
    </source>
</evidence>
<accession>A0A922CLQ1</accession>
<dbReference type="PRINTS" id="PR00131">
    <property type="entry name" value="GLHYDRLASE1"/>
</dbReference>
<protein>
    <recommendedName>
        <fullName evidence="9">Myrosinase 1-like</fullName>
    </recommendedName>
</protein>
<sequence length="500" mass="58033">MYYYGVVVFSVLFGVSWSDKLLTFPPGFKFGASTSAYQIEGGWNASDKGESIFDRLYHERPDASMDHSNGEIACDSYHQWRRDIDMIAEMGLHVYRFSISWPRLLPTGFNNYISEAGKNYYNNLIDGLLARNIEPLITIFHFDLPQSIQDLGGWANPLIADWFTDYARVVYTLFGDRVKMWITLNEPMAICDGGYGDFLAPKIVDPDVGLYLCSKNVVLAHAKAWRVYDEEFKPKYHGKVSMTNLFFWYEPVSDEDKETTDLMLEYCEGRFSHPIYSKEGGWPKKLQKLITEQGYEQGYWRPRMPEFTEEEIKFIRGTYDFYALNHYTTNLVKKAKPGEKVGAWPFDGQPIIGANFQKGNGWKTAAPSWFYIYPEGLRHQLNWIRENYGDITIFITENGYAGGSTGLRDQERIDSMRDNLEQTWLAIYEDGIDIRGYITWSLMDNFEWIGGYSVKYGLYEVDFNSTERTRTPRESALYYERVVKTGSVFVHSDEDKHIEL</sequence>
<dbReference type="SUPFAM" id="SSF51445">
    <property type="entry name" value="(Trans)glycosidases"/>
    <property type="match status" value="1"/>
</dbReference>
<evidence type="ECO:0008006" key="9">
    <source>
        <dbReference type="Google" id="ProtNLM"/>
    </source>
</evidence>
<dbReference type="InterPro" id="IPR033132">
    <property type="entry name" value="GH_1_N_CS"/>
</dbReference>
<evidence type="ECO:0000256" key="3">
    <source>
        <dbReference type="ARBA" id="ARBA00022801"/>
    </source>
</evidence>
<reference evidence="7" key="1">
    <citation type="journal article" date="2016" name="Insect Biochem. Mol. Biol.">
        <title>Multifaceted biological insights from a draft genome sequence of the tobacco hornworm moth, Manduca sexta.</title>
        <authorList>
            <person name="Kanost M.R."/>
            <person name="Arrese E.L."/>
            <person name="Cao X."/>
            <person name="Chen Y.R."/>
            <person name="Chellapilla S."/>
            <person name="Goldsmith M.R."/>
            <person name="Grosse-Wilde E."/>
            <person name="Heckel D.G."/>
            <person name="Herndon N."/>
            <person name="Jiang H."/>
            <person name="Papanicolaou A."/>
            <person name="Qu J."/>
            <person name="Soulages J.L."/>
            <person name="Vogel H."/>
            <person name="Walters J."/>
            <person name="Waterhouse R.M."/>
            <person name="Ahn S.J."/>
            <person name="Almeida F.C."/>
            <person name="An C."/>
            <person name="Aqrawi P."/>
            <person name="Bretschneider A."/>
            <person name="Bryant W.B."/>
            <person name="Bucks S."/>
            <person name="Chao H."/>
            <person name="Chevignon G."/>
            <person name="Christen J.M."/>
            <person name="Clarke D.F."/>
            <person name="Dittmer N.T."/>
            <person name="Ferguson L.C.F."/>
            <person name="Garavelou S."/>
            <person name="Gordon K.H.J."/>
            <person name="Gunaratna R.T."/>
            <person name="Han Y."/>
            <person name="Hauser F."/>
            <person name="He Y."/>
            <person name="Heidel-Fischer H."/>
            <person name="Hirsh A."/>
            <person name="Hu Y."/>
            <person name="Jiang H."/>
            <person name="Kalra D."/>
            <person name="Klinner C."/>
            <person name="Konig C."/>
            <person name="Kovar C."/>
            <person name="Kroll A.R."/>
            <person name="Kuwar S.S."/>
            <person name="Lee S.L."/>
            <person name="Lehman R."/>
            <person name="Li K."/>
            <person name="Li Z."/>
            <person name="Liang H."/>
            <person name="Lovelace S."/>
            <person name="Lu Z."/>
            <person name="Mansfield J.H."/>
            <person name="McCulloch K.J."/>
            <person name="Mathew T."/>
            <person name="Morton B."/>
            <person name="Muzny D.M."/>
            <person name="Neunemann D."/>
            <person name="Ongeri F."/>
            <person name="Pauchet Y."/>
            <person name="Pu L.L."/>
            <person name="Pyrousis I."/>
            <person name="Rao X.J."/>
            <person name="Redding A."/>
            <person name="Roesel C."/>
            <person name="Sanchez-Gracia A."/>
            <person name="Schaack S."/>
            <person name="Shukla A."/>
            <person name="Tetreau G."/>
            <person name="Wang Y."/>
            <person name="Xiong G.H."/>
            <person name="Traut W."/>
            <person name="Walsh T.K."/>
            <person name="Worley K.C."/>
            <person name="Wu D."/>
            <person name="Wu W."/>
            <person name="Wu Y.Q."/>
            <person name="Zhang X."/>
            <person name="Zou Z."/>
            <person name="Zucker H."/>
            <person name="Briscoe A.D."/>
            <person name="Burmester T."/>
            <person name="Clem R.J."/>
            <person name="Feyereisen R."/>
            <person name="Grimmelikhuijzen C.J.P."/>
            <person name="Hamodrakas S.J."/>
            <person name="Hansson B.S."/>
            <person name="Huguet E."/>
            <person name="Jermiin L.S."/>
            <person name="Lan Q."/>
            <person name="Lehman H.K."/>
            <person name="Lorenzen M."/>
            <person name="Merzendorfer H."/>
            <person name="Michalopoulos I."/>
            <person name="Morton D.B."/>
            <person name="Muthukrishnan S."/>
            <person name="Oakeshott J.G."/>
            <person name="Palmer W."/>
            <person name="Park Y."/>
            <person name="Passarelli A.L."/>
            <person name="Rozas J."/>
            <person name="Schwartz L.M."/>
            <person name="Smith W."/>
            <person name="Southgate A."/>
            <person name="Vilcinskas A."/>
            <person name="Vogt R."/>
            <person name="Wang P."/>
            <person name="Werren J."/>
            <person name="Yu X.Q."/>
            <person name="Zhou J.J."/>
            <person name="Brown S.J."/>
            <person name="Scherer S.E."/>
            <person name="Richards S."/>
            <person name="Blissard G.W."/>
        </authorList>
    </citation>
    <scope>NUCLEOTIDE SEQUENCE</scope>
</reference>
<keyword evidence="3" id="KW-0378">Hydrolase</keyword>
<evidence type="ECO:0000256" key="6">
    <source>
        <dbReference type="RuleBase" id="RU003690"/>
    </source>
</evidence>
<dbReference type="PROSITE" id="PS00653">
    <property type="entry name" value="GLYCOSYL_HYDROL_F1_2"/>
    <property type="match status" value="1"/>
</dbReference>
<dbReference type="PANTHER" id="PTHR10353:SF36">
    <property type="entry name" value="LP05116P"/>
    <property type="match status" value="1"/>
</dbReference>
<dbReference type="InterPro" id="IPR017853">
    <property type="entry name" value="GH"/>
</dbReference>
<keyword evidence="8" id="KW-1185">Reference proteome</keyword>
<gene>
    <name evidence="7" type="ORF">O3G_MSEX007261</name>
</gene>
<dbReference type="OrthoDB" id="65569at2759"/>
<evidence type="ECO:0000313" key="8">
    <source>
        <dbReference type="Proteomes" id="UP000791440"/>
    </source>
</evidence>
<organism evidence="7 8">
    <name type="scientific">Manduca sexta</name>
    <name type="common">Tobacco hawkmoth</name>
    <name type="synonym">Tobacco hornworm</name>
    <dbReference type="NCBI Taxonomy" id="7130"/>
    <lineage>
        <taxon>Eukaryota</taxon>
        <taxon>Metazoa</taxon>
        <taxon>Ecdysozoa</taxon>
        <taxon>Arthropoda</taxon>
        <taxon>Hexapoda</taxon>
        <taxon>Insecta</taxon>
        <taxon>Pterygota</taxon>
        <taxon>Neoptera</taxon>
        <taxon>Endopterygota</taxon>
        <taxon>Lepidoptera</taxon>
        <taxon>Glossata</taxon>
        <taxon>Ditrysia</taxon>
        <taxon>Bombycoidea</taxon>
        <taxon>Sphingidae</taxon>
        <taxon>Sphinginae</taxon>
        <taxon>Sphingini</taxon>
        <taxon>Manduca</taxon>
    </lineage>
</organism>
<reference evidence="7" key="2">
    <citation type="submission" date="2020-12" db="EMBL/GenBank/DDBJ databases">
        <authorList>
            <person name="Kanost M."/>
        </authorList>
    </citation>
    <scope>NUCLEOTIDE SEQUENCE</scope>
</reference>
<dbReference type="AlphaFoldDB" id="A0A922CLQ1"/>
<dbReference type="Proteomes" id="UP000791440">
    <property type="component" value="Unassembled WGS sequence"/>
</dbReference>
<dbReference type="InterPro" id="IPR001360">
    <property type="entry name" value="Glyco_hydro_1"/>
</dbReference>
<dbReference type="Pfam" id="PF00232">
    <property type="entry name" value="Glyco_hydro_1"/>
    <property type="match status" value="1"/>
</dbReference>
<evidence type="ECO:0000313" key="7">
    <source>
        <dbReference type="EMBL" id="KAG6451640.1"/>
    </source>
</evidence>
<dbReference type="PANTHER" id="PTHR10353">
    <property type="entry name" value="GLYCOSYL HYDROLASE"/>
    <property type="match status" value="1"/>
</dbReference>
<evidence type="ECO:0000256" key="1">
    <source>
        <dbReference type="ARBA" id="ARBA00010838"/>
    </source>
</evidence>
<comment type="caution">
    <text evidence="7">The sequence shown here is derived from an EMBL/GenBank/DDBJ whole genome shotgun (WGS) entry which is preliminary data.</text>
</comment>
<dbReference type="FunFam" id="3.20.20.80:FF:000013">
    <property type="entry name" value="lactase-phlorizin hydrolase"/>
    <property type="match status" value="1"/>
</dbReference>
<dbReference type="Gene3D" id="3.20.20.80">
    <property type="entry name" value="Glycosidases"/>
    <property type="match status" value="1"/>
</dbReference>
<evidence type="ECO:0000256" key="5">
    <source>
        <dbReference type="ARBA" id="ARBA00023295"/>
    </source>
</evidence>
<keyword evidence="5" id="KW-0326">Glycosidase</keyword>
<dbReference type="GO" id="GO:0008422">
    <property type="term" value="F:beta-glucosidase activity"/>
    <property type="evidence" value="ECO:0007669"/>
    <property type="project" value="TreeGrafter"/>
</dbReference>
<comment type="subunit">
    <text evidence="2">Homodimer.</text>
</comment>
<comment type="similarity">
    <text evidence="1 6">Belongs to the glycosyl hydrolase 1 family.</text>
</comment>
<proteinExistence type="inferred from homology"/>